<feature type="compositionally biased region" description="Acidic residues" evidence="1">
    <location>
        <begin position="25"/>
        <end position="46"/>
    </location>
</feature>
<feature type="compositionally biased region" description="Low complexity" evidence="1">
    <location>
        <begin position="203"/>
        <end position="218"/>
    </location>
</feature>
<evidence type="ECO:0000256" key="1">
    <source>
        <dbReference type="SAM" id="MobiDB-lite"/>
    </source>
</evidence>
<gene>
    <name evidence="2" type="ORF">DCAR_0729742</name>
</gene>
<feature type="compositionally biased region" description="Basic residues" evidence="1">
    <location>
        <begin position="250"/>
        <end position="261"/>
    </location>
</feature>
<dbReference type="AlphaFoldDB" id="A0AAF0XLE1"/>
<dbReference type="Proteomes" id="UP000077755">
    <property type="component" value="Chromosome 7"/>
</dbReference>
<feature type="region of interest" description="Disordered" evidence="1">
    <location>
        <begin position="1"/>
        <end position="106"/>
    </location>
</feature>
<feature type="region of interest" description="Disordered" evidence="1">
    <location>
        <begin position="189"/>
        <end position="261"/>
    </location>
</feature>
<evidence type="ECO:0000313" key="3">
    <source>
        <dbReference type="Proteomes" id="UP000077755"/>
    </source>
</evidence>
<accession>A0AAF0XLE1</accession>
<evidence type="ECO:0000313" key="2">
    <source>
        <dbReference type="EMBL" id="WOH10275.1"/>
    </source>
</evidence>
<sequence length="261" mass="28961">MIKRRFFKHEHGDKDAPSDSSSSSSDDDSESEVELQSDNEEIESDDNVAAQVKQSNGPGSSSSGYESEDSSAHEVDLDSPGILSSEDDVDPAEKGEDAGVTHLLEKRKSGIKDKLYNAKTEKDEIQSDLPSCVLKSKSVFKCKICPRIICLTEETLRTHLTSKRHSRSEKLYSEGRLKIMLNSDGELEAPFEEEETHQERHAATLAAAAAAAQSSENSNKAKKKNRGRQRQRMRAKKKTGEDVPSTNTKATKRPPKKRRQT</sequence>
<protein>
    <submittedName>
        <fullName evidence="2">Uncharacterized protein</fullName>
    </submittedName>
</protein>
<name>A0AAF0XLE1_DAUCS</name>
<feature type="compositionally biased region" description="Basic residues" evidence="1">
    <location>
        <begin position="220"/>
        <end position="237"/>
    </location>
</feature>
<reference evidence="2" key="1">
    <citation type="journal article" date="2016" name="Nat. Genet.">
        <title>A high-quality carrot genome assembly provides new insights into carotenoid accumulation and asterid genome evolution.</title>
        <authorList>
            <person name="Iorizzo M."/>
            <person name="Ellison S."/>
            <person name="Senalik D."/>
            <person name="Zeng P."/>
            <person name="Satapoomin P."/>
            <person name="Huang J."/>
            <person name="Bowman M."/>
            <person name="Iovene M."/>
            <person name="Sanseverino W."/>
            <person name="Cavagnaro P."/>
            <person name="Yildiz M."/>
            <person name="Macko-Podgorni A."/>
            <person name="Moranska E."/>
            <person name="Grzebelus E."/>
            <person name="Grzebelus D."/>
            <person name="Ashrafi H."/>
            <person name="Zheng Z."/>
            <person name="Cheng S."/>
            <person name="Spooner D."/>
            <person name="Van Deynze A."/>
            <person name="Simon P."/>
        </authorList>
    </citation>
    <scope>NUCLEOTIDE SEQUENCE</scope>
    <source>
        <tissue evidence="2">Leaf</tissue>
    </source>
</reference>
<dbReference type="EMBL" id="CP093349">
    <property type="protein sequence ID" value="WOH10275.1"/>
    <property type="molecule type" value="Genomic_DNA"/>
</dbReference>
<keyword evidence="3" id="KW-1185">Reference proteome</keyword>
<proteinExistence type="predicted"/>
<dbReference type="PANTHER" id="PTHR36332">
    <property type="entry name" value="STRESS RESPONSE PROTEIN"/>
    <property type="match status" value="1"/>
</dbReference>
<reference evidence="2" key="2">
    <citation type="submission" date="2022-03" db="EMBL/GenBank/DDBJ databases">
        <title>Draft title - Genomic analysis of global carrot germplasm unveils the trajectory of domestication and the origin of high carotenoid orange carrot.</title>
        <authorList>
            <person name="Iorizzo M."/>
            <person name="Ellison S."/>
            <person name="Senalik D."/>
            <person name="Macko-Podgorni A."/>
            <person name="Grzebelus D."/>
            <person name="Bostan H."/>
            <person name="Rolling W."/>
            <person name="Curaba J."/>
            <person name="Simon P."/>
        </authorList>
    </citation>
    <scope>NUCLEOTIDE SEQUENCE</scope>
    <source>
        <tissue evidence="2">Leaf</tissue>
    </source>
</reference>
<feature type="compositionally biased region" description="Low complexity" evidence="1">
    <location>
        <begin position="55"/>
        <end position="65"/>
    </location>
</feature>
<organism evidence="2 3">
    <name type="scientific">Daucus carota subsp. sativus</name>
    <name type="common">Carrot</name>
    <dbReference type="NCBI Taxonomy" id="79200"/>
    <lineage>
        <taxon>Eukaryota</taxon>
        <taxon>Viridiplantae</taxon>
        <taxon>Streptophyta</taxon>
        <taxon>Embryophyta</taxon>
        <taxon>Tracheophyta</taxon>
        <taxon>Spermatophyta</taxon>
        <taxon>Magnoliopsida</taxon>
        <taxon>eudicotyledons</taxon>
        <taxon>Gunneridae</taxon>
        <taxon>Pentapetalae</taxon>
        <taxon>asterids</taxon>
        <taxon>campanulids</taxon>
        <taxon>Apiales</taxon>
        <taxon>Apiaceae</taxon>
        <taxon>Apioideae</taxon>
        <taxon>Scandiceae</taxon>
        <taxon>Daucinae</taxon>
        <taxon>Daucus</taxon>
        <taxon>Daucus sect. Daucus</taxon>
    </lineage>
</organism>
<feature type="compositionally biased region" description="Basic and acidic residues" evidence="1">
    <location>
        <begin position="91"/>
        <end position="106"/>
    </location>
</feature>
<dbReference type="PANTHER" id="PTHR36332:SF1">
    <property type="entry name" value="STRESS RESPONSE PROTEIN"/>
    <property type="match status" value="1"/>
</dbReference>